<dbReference type="Proteomes" id="UP000762676">
    <property type="component" value="Unassembled WGS sequence"/>
</dbReference>
<sequence>MRTGCLLHVTEGDNCLQLQQAIISAVEGYGIPLYDPNFAEYPKNNRYVAIFGNSDNRKTGDWIEILYKGRPGNDVFQGSECKLSLGANIQILYANTGALANPQAKIIGVSYVYDAPQIILYQCTGALCQPGQPSLSRTVEISTSVTFIDVSDPPVGVEGQYPTVPARLPYDFFYPFTDAAPRQSAASLLVWVGSLLVILNSLL</sequence>
<name>A0AAV4GGV0_9GAST</name>
<dbReference type="GO" id="GO:0060271">
    <property type="term" value="P:cilium assembly"/>
    <property type="evidence" value="ECO:0007669"/>
    <property type="project" value="TreeGrafter"/>
</dbReference>
<dbReference type="InterPro" id="IPR040354">
    <property type="entry name" value="TCTN1-3"/>
</dbReference>
<gene>
    <name evidence="2" type="ORF">ElyMa_002403700</name>
</gene>
<dbReference type="Pfam" id="PF07773">
    <property type="entry name" value="TCTN_DUF1619"/>
    <property type="match status" value="1"/>
</dbReference>
<organism evidence="2 3">
    <name type="scientific">Elysia marginata</name>
    <dbReference type="NCBI Taxonomy" id="1093978"/>
    <lineage>
        <taxon>Eukaryota</taxon>
        <taxon>Metazoa</taxon>
        <taxon>Spiralia</taxon>
        <taxon>Lophotrochozoa</taxon>
        <taxon>Mollusca</taxon>
        <taxon>Gastropoda</taxon>
        <taxon>Heterobranchia</taxon>
        <taxon>Euthyneura</taxon>
        <taxon>Panpulmonata</taxon>
        <taxon>Sacoglossa</taxon>
        <taxon>Placobranchoidea</taxon>
        <taxon>Plakobranchidae</taxon>
        <taxon>Elysia</taxon>
    </lineage>
</organism>
<dbReference type="InterPro" id="IPR011677">
    <property type="entry name" value="TCTN1-3_dom"/>
</dbReference>
<dbReference type="PANTHER" id="PTHR14611:SF2">
    <property type="entry name" value="TECTONIC"/>
    <property type="match status" value="1"/>
</dbReference>
<comment type="caution">
    <text evidence="2">The sequence shown here is derived from an EMBL/GenBank/DDBJ whole genome shotgun (WGS) entry which is preliminary data.</text>
</comment>
<keyword evidence="3" id="KW-1185">Reference proteome</keyword>
<evidence type="ECO:0000259" key="1">
    <source>
        <dbReference type="Pfam" id="PF07773"/>
    </source>
</evidence>
<reference evidence="2 3" key="1">
    <citation type="journal article" date="2021" name="Elife">
        <title>Chloroplast acquisition without the gene transfer in kleptoplastic sea slugs, Plakobranchus ocellatus.</title>
        <authorList>
            <person name="Maeda T."/>
            <person name="Takahashi S."/>
            <person name="Yoshida T."/>
            <person name="Shimamura S."/>
            <person name="Takaki Y."/>
            <person name="Nagai Y."/>
            <person name="Toyoda A."/>
            <person name="Suzuki Y."/>
            <person name="Arimoto A."/>
            <person name="Ishii H."/>
            <person name="Satoh N."/>
            <person name="Nishiyama T."/>
            <person name="Hasebe M."/>
            <person name="Maruyama T."/>
            <person name="Minagawa J."/>
            <person name="Obokata J."/>
            <person name="Shigenobu S."/>
        </authorList>
    </citation>
    <scope>NUCLEOTIDE SEQUENCE [LARGE SCALE GENOMIC DNA]</scope>
</reference>
<accession>A0AAV4GGV0</accession>
<dbReference type="EMBL" id="BMAT01004928">
    <property type="protein sequence ID" value="GFR83871.1"/>
    <property type="molecule type" value="Genomic_DNA"/>
</dbReference>
<evidence type="ECO:0000313" key="2">
    <source>
        <dbReference type="EMBL" id="GFR83871.1"/>
    </source>
</evidence>
<protein>
    <submittedName>
        <fullName evidence="2">Tectonic-1-like</fullName>
    </submittedName>
</protein>
<proteinExistence type="predicted"/>
<dbReference type="AlphaFoldDB" id="A0AAV4GGV0"/>
<feature type="domain" description="Tectonic-1-3" evidence="1">
    <location>
        <begin position="2"/>
        <end position="115"/>
    </location>
</feature>
<evidence type="ECO:0000313" key="3">
    <source>
        <dbReference type="Proteomes" id="UP000762676"/>
    </source>
</evidence>
<dbReference type="PANTHER" id="PTHR14611">
    <property type="entry name" value="TECTONIC FAMILY MEMBER"/>
    <property type="match status" value="1"/>
</dbReference>